<evidence type="ECO:0000259" key="2">
    <source>
        <dbReference type="Pfam" id="PF04230"/>
    </source>
</evidence>
<evidence type="ECO:0000313" key="4">
    <source>
        <dbReference type="Proteomes" id="UP001157091"/>
    </source>
</evidence>
<reference evidence="4" key="1">
    <citation type="journal article" date="2019" name="Int. J. Syst. Evol. Microbiol.">
        <title>The Global Catalogue of Microorganisms (GCM) 10K type strain sequencing project: providing services to taxonomists for standard genome sequencing and annotation.</title>
        <authorList>
            <consortium name="The Broad Institute Genomics Platform"/>
            <consortium name="The Broad Institute Genome Sequencing Center for Infectious Disease"/>
            <person name="Wu L."/>
            <person name="Ma J."/>
        </authorList>
    </citation>
    <scope>NUCLEOTIDE SEQUENCE [LARGE SCALE GENOMIC DNA]</scope>
    <source>
        <strain evidence="4">NBRC 106348</strain>
    </source>
</reference>
<feature type="domain" description="Polysaccharide pyruvyl transferase" evidence="2">
    <location>
        <begin position="107"/>
        <end position="219"/>
    </location>
</feature>
<keyword evidence="4" id="KW-1185">Reference proteome</keyword>
<comment type="caution">
    <text evidence="3">The sequence shown here is derived from an EMBL/GenBank/DDBJ whole genome shotgun (WGS) entry which is preliminary data.</text>
</comment>
<proteinExistence type="predicted"/>
<dbReference type="EMBL" id="BSUK01000001">
    <property type="protein sequence ID" value="GMA25117.1"/>
    <property type="molecule type" value="Genomic_DNA"/>
</dbReference>
<feature type="compositionally biased region" description="Low complexity" evidence="1">
    <location>
        <begin position="264"/>
        <end position="281"/>
    </location>
</feature>
<protein>
    <recommendedName>
        <fullName evidence="2">Polysaccharide pyruvyl transferase domain-containing protein</fullName>
    </recommendedName>
</protein>
<feature type="region of interest" description="Disordered" evidence="1">
    <location>
        <begin position="264"/>
        <end position="289"/>
    </location>
</feature>
<dbReference type="Proteomes" id="UP001157091">
    <property type="component" value="Unassembled WGS sequence"/>
</dbReference>
<name>A0ABQ6I3R4_9MICO</name>
<accession>A0ABQ6I3R4</accession>
<gene>
    <name evidence="3" type="ORF">GCM10025864_28760</name>
</gene>
<dbReference type="InterPro" id="IPR007345">
    <property type="entry name" value="Polysacch_pyruvyl_Trfase"/>
</dbReference>
<sequence>MPRLSENHLETVRSVKKILIRSPQAPSERLDPITSTRRIGSNLGNLLYINGVYRSLSTESADITAGAFRAHSLEDPAEWLAKVNKRFDRFVVPMSNAFRVSFSEGLEGLTRIVEGLDMPVTVIGVGAQAPVDAVDPETGRVRMGRTGSSSSANDAKLERHDDVVRRFVKAVLERSESIGVRGPITQSYLVSLGFDADRVDVIGCPSLFTWGPGLRISKGRRPLSRRSRVSMNVDYRVAGMGGSSSGTPRSTRVSRALFRTLVRPVSSSRMRTRSTSRSVTPGHRSTRSIRSTVKVGCCTTRARGRGSIP</sequence>
<dbReference type="Pfam" id="PF04230">
    <property type="entry name" value="PS_pyruv_trans"/>
    <property type="match status" value="1"/>
</dbReference>
<organism evidence="3 4">
    <name type="scientific">Luteimicrobium album</name>
    <dbReference type="NCBI Taxonomy" id="1054550"/>
    <lineage>
        <taxon>Bacteria</taxon>
        <taxon>Bacillati</taxon>
        <taxon>Actinomycetota</taxon>
        <taxon>Actinomycetes</taxon>
        <taxon>Micrococcales</taxon>
        <taxon>Luteimicrobium</taxon>
    </lineage>
</organism>
<evidence type="ECO:0000313" key="3">
    <source>
        <dbReference type="EMBL" id="GMA25117.1"/>
    </source>
</evidence>
<evidence type="ECO:0000256" key="1">
    <source>
        <dbReference type="SAM" id="MobiDB-lite"/>
    </source>
</evidence>